<dbReference type="Gene3D" id="3.30.70.3550">
    <property type="entry name" value="Leucyl/phenylalanyl-tRNA-protein transferase, N-terminal domain"/>
    <property type="match status" value="1"/>
</dbReference>
<comment type="function">
    <text evidence="4">Functions in the N-end rule pathway of protein degradation where it conjugates Leu, Phe and, less efficiently, Met from aminoacyl-tRNAs to the N-termini of proteins containing an N-terminal arginine or lysine.</text>
</comment>
<accession>A0A1H9SEX1</accession>
<dbReference type="EMBL" id="FOGZ01000013">
    <property type="protein sequence ID" value="SER83511.1"/>
    <property type="molecule type" value="Genomic_DNA"/>
</dbReference>
<evidence type="ECO:0000313" key="6">
    <source>
        <dbReference type="Proteomes" id="UP000198815"/>
    </source>
</evidence>
<comment type="subcellular location">
    <subcellularLocation>
        <location evidence="4">Cytoplasm</location>
    </subcellularLocation>
</comment>
<evidence type="ECO:0000256" key="4">
    <source>
        <dbReference type="HAMAP-Rule" id="MF_00688"/>
    </source>
</evidence>
<evidence type="ECO:0000256" key="3">
    <source>
        <dbReference type="ARBA" id="ARBA00023315"/>
    </source>
</evidence>
<dbReference type="EC" id="2.3.2.6" evidence="4"/>
<dbReference type="PANTHER" id="PTHR30098:SF2">
    <property type="entry name" value="LEUCYL_PHENYLALANYL-TRNA--PROTEIN TRANSFERASE"/>
    <property type="match status" value="1"/>
</dbReference>
<sequence length="241" mass="26663">MIDHAFGPVEGWPDQDLIGFSSTLDVDITLAGYTSGLFPMPLHESGYQGMCWWSPLRRGIIRAGELAVRRSLRKTAKRYATTIDTAFERVIAACADPRRPGGWIDEQITAVYTTLFEQGQAHSVETWDAAGRLVGGLYGVALGGLFAGESMFHDPRHGRDASKVALVRLMSELVGDGTRSPLLDVQWLTPHLASMGATEISRERYLEMLGDALDAPDLDWPREVDTRRRGYGHWPPEAHDA</sequence>
<dbReference type="InterPro" id="IPR004616">
    <property type="entry name" value="Leu/Phe-tRNA_Trfase"/>
</dbReference>
<dbReference type="Gene3D" id="3.40.630.70">
    <property type="entry name" value="Leucyl/phenylalanyl-tRNA-protein transferase, C-terminal domain"/>
    <property type="match status" value="1"/>
</dbReference>
<dbReference type="NCBIfam" id="TIGR00667">
    <property type="entry name" value="aat"/>
    <property type="match status" value="1"/>
</dbReference>
<dbReference type="Pfam" id="PF03588">
    <property type="entry name" value="Leu_Phe_trans"/>
    <property type="match status" value="1"/>
</dbReference>
<dbReference type="GO" id="GO:0008914">
    <property type="term" value="F:leucyl-tRNA--protein transferase activity"/>
    <property type="evidence" value="ECO:0007669"/>
    <property type="project" value="UniProtKB-UniRule"/>
</dbReference>
<dbReference type="OrthoDB" id="9790282at2"/>
<keyword evidence="2 4" id="KW-0808">Transferase</keyword>
<organism evidence="5 6">
    <name type="scientific">Propionibacterium cyclohexanicum</name>
    <dbReference type="NCBI Taxonomy" id="64702"/>
    <lineage>
        <taxon>Bacteria</taxon>
        <taxon>Bacillati</taxon>
        <taxon>Actinomycetota</taxon>
        <taxon>Actinomycetes</taxon>
        <taxon>Propionibacteriales</taxon>
        <taxon>Propionibacteriaceae</taxon>
        <taxon>Propionibacterium</taxon>
    </lineage>
</organism>
<dbReference type="SUPFAM" id="SSF55729">
    <property type="entry name" value="Acyl-CoA N-acyltransferases (Nat)"/>
    <property type="match status" value="1"/>
</dbReference>
<dbReference type="InterPro" id="IPR042221">
    <property type="entry name" value="Leu/Phe-tRNA_Trfase_N"/>
</dbReference>
<dbReference type="Proteomes" id="UP000198815">
    <property type="component" value="Unassembled WGS sequence"/>
</dbReference>
<proteinExistence type="inferred from homology"/>
<dbReference type="GO" id="GO:0030163">
    <property type="term" value="P:protein catabolic process"/>
    <property type="evidence" value="ECO:0007669"/>
    <property type="project" value="UniProtKB-UniRule"/>
</dbReference>
<evidence type="ECO:0000256" key="2">
    <source>
        <dbReference type="ARBA" id="ARBA00022679"/>
    </source>
</evidence>
<name>A0A1H9SEX1_9ACTN</name>
<dbReference type="GO" id="GO:0005737">
    <property type="term" value="C:cytoplasm"/>
    <property type="evidence" value="ECO:0007669"/>
    <property type="project" value="UniProtKB-SubCell"/>
</dbReference>
<dbReference type="InterPro" id="IPR042203">
    <property type="entry name" value="Leu/Phe-tRNA_Trfase_C"/>
</dbReference>
<reference evidence="5 6" key="1">
    <citation type="submission" date="2016-10" db="EMBL/GenBank/DDBJ databases">
        <authorList>
            <person name="de Groot N.N."/>
        </authorList>
    </citation>
    <scope>NUCLEOTIDE SEQUENCE [LARGE SCALE GENOMIC DNA]</scope>
    <source>
        <strain evidence="5 6">DSM 16859</strain>
    </source>
</reference>
<dbReference type="PANTHER" id="PTHR30098">
    <property type="entry name" value="LEUCYL/PHENYLALANYL-TRNA--PROTEIN TRANSFERASE"/>
    <property type="match status" value="1"/>
</dbReference>
<dbReference type="AlphaFoldDB" id="A0A1H9SEX1"/>
<dbReference type="InterPro" id="IPR016181">
    <property type="entry name" value="Acyl_CoA_acyltransferase"/>
</dbReference>
<gene>
    <name evidence="4" type="primary">aat</name>
    <name evidence="5" type="ORF">SAMN05443377_11312</name>
</gene>
<keyword evidence="1 4" id="KW-0963">Cytoplasm</keyword>
<dbReference type="HAMAP" id="MF_00688">
    <property type="entry name" value="Leu_Phe_trans"/>
    <property type="match status" value="1"/>
</dbReference>
<keyword evidence="6" id="KW-1185">Reference proteome</keyword>
<evidence type="ECO:0000256" key="1">
    <source>
        <dbReference type="ARBA" id="ARBA00022490"/>
    </source>
</evidence>
<evidence type="ECO:0000313" key="5">
    <source>
        <dbReference type="EMBL" id="SER83511.1"/>
    </source>
</evidence>
<comment type="catalytic activity">
    <reaction evidence="4">
        <text>L-phenylalanyl-tRNA(Phe) + an N-terminal L-alpha-aminoacyl-[protein] = an N-terminal L-phenylalanyl-L-alpha-aminoacyl-[protein] + tRNA(Phe)</text>
        <dbReference type="Rhea" id="RHEA:43632"/>
        <dbReference type="Rhea" id="RHEA-COMP:9668"/>
        <dbReference type="Rhea" id="RHEA-COMP:9699"/>
        <dbReference type="Rhea" id="RHEA-COMP:10636"/>
        <dbReference type="Rhea" id="RHEA-COMP:10637"/>
        <dbReference type="ChEBI" id="CHEBI:78442"/>
        <dbReference type="ChEBI" id="CHEBI:78531"/>
        <dbReference type="ChEBI" id="CHEBI:78597"/>
        <dbReference type="ChEBI" id="CHEBI:83561"/>
        <dbReference type="EC" id="2.3.2.6"/>
    </reaction>
</comment>
<protein>
    <recommendedName>
        <fullName evidence="4">Leucyl/phenylalanyl-tRNA--protein transferase</fullName>
        <ecNumber evidence="4">2.3.2.6</ecNumber>
    </recommendedName>
    <alternativeName>
        <fullName evidence="4">L/F-transferase</fullName>
    </alternativeName>
    <alternativeName>
        <fullName evidence="4">Leucyltransferase</fullName>
    </alternativeName>
    <alternativeName>
        <fullName evidence="4">Phenyalanyltransferase</fullName>
    </alternativeName>
</protein>
<keyword evidence="3 4" id="KW-0012">Acyltransferase</keyword>
<dbReference type="RefSeq" id="WP_091969596.1">
    <property type="nucleotide sequence ID" value="NZ_FOGZ01000013.1"/>
</dbReference>
<comment type="similarity">
    <text evidence="4">Belongs to the L/F-transferase family.</text>
</comment>
<dbReference type="STRING" id="64702.SAMN05443377_11312"/>
<comment type="catalytic activity">
    <reaction evidence="4">
        <text>N-terminal L-arginyl-[protein] + L-leucyl-tRNA(Leu) = N-terminal L-leucyl-L-arginyl-[protein] + tRNA(Leu) + H(+)</text>
        <dbReference type="Rhea" id="RHEA:50416"/>
        <dbReference type="Rhea" id="RHEA-COMP:9613"/>
        <dbReference type="Rhea" id="RHEA-COMP:9622"/>
        <dbReference type="Rhea" id="RHEA-COMP:12672"/>
        <dbReference type="Rhea" id="RHEA-COMP:12673"/>
        <dbReference type="ChEBI" id="CHEBI:15378"/>
        <dbReference type="ChEBI" id="CHEBI:64719"/>
        <dbReference type="ChEBI" id="CHEBI:78442"/>
        <dbReference type="ChEBI" id="CHEBI:78494"/>
        <dbReference type="ChEBI" id="CHEBI:133044"/>
        <dbReference type="EC" id="2.3.2.6"/>
    </reaction>
</comment>
<comment type="catalytic activity">
    <reaction evidence="4">
        <text>N-terminal L-lysyl-[protein] + L-leucyl-tRNA(Leu) = N-terminal L-leucyl-L-lysyl-[protein] + tRNA(Leu) + H(+)</text>
        <dbReference type="Rhea" id="RHEA:12340"/>
        <dbReference type="Rhea" id="RHEA-COMP:9613"/>
        <dbReference type="Rhea" id="RHEA-COMP:9622"/>
        <dbReference type="Rhea" id="RHEA-COMP:12670"/>
        <dbReference type="Rhea" id="RHEA-COMP:12671"/>
        <dbReference type="ChEBI" id="CHEBI:15378"/>
        <dbReference type="ChEBI" id="CHEBI:65249"/>
        <dbReference type="ChEBI" id="CHEBI:78442"/>
        <dbReference type="ChEBI" id="CHEBI:78494"/>
        <dbReference type="ChEBI" id="CHEBI:133043"/>
        <dbReference type="EC" id="2.3.2.6"/>
    </reaction>
</comment>